<name>A0AAE9YVB9_9GAMM</name>
<organism evidence="2 3">
    <name type="scientific">Thalassomonas actiniarum</name>
    <dbReference type="NCBI Taxonomy" id="485447"/>
    <lineage>
        <taxon>Bacteria</taxon>
        <taxon>Pseudomonadati</taxon>
        <taxon>Pseudomonadota</taxon>
        <taxon>Gammaproteobacteria</taxon>
        <taxon>Alteromonadales</taxon>
        <taxon>Colwelliaceae</taxon>
        <taxon>Thalassomonas</taxon>
    </lineage>
</organism>
<evidence type="ECO:0000256" key="1">
    <source>
        <dbReference type="SAM" id="Phobius"/>
    </source>
</evidence>
<evidence type="ECO:0000313" key="3">
    <source>
        <dbReference type="Proteomes" id="UP000032568"/>
    </source>
</evidence>
<dbReference type="RefSeq" id="WP_044836244.1">
    <property type="nucleotide sequence ID" value="NZ_CP059735.1"/>
</dbReference>
<proteinExistence type="predicted"/>
<keyword evidence="1" id="KW-0812">Transmembrane</keyword>
<reference evidence="2 3" key="1">
    <citation type="journal article" date="2015" name="Genome Announc.">
        <title>Draft Genome Sequences of Marine Isolates of Thalassomonas viridans and Thalassomonas actiniarum.</title>
        <authorList>
            <person name="Olonade I."/>
            <person name="van Zyl L.J."/>
            <person name="Trindade M."/>
        </authorList>
    </citation>
    <scope>NUCLEOTIDE SEQUENCE [LARGE SCALE GENOMIC DNA]</scope>
    <source>
        <strain evidence="2 3">A5K-106</strain>
    </source>
</reference>
<protein>
    <submittedName>
        <fullName evidence="2">Uncharacterized protein</fullName>
    </submittedName>
</protein>
<dbReference type="EMBL" id="CP059735">
    <property type="protein sequence ID" value="WDE01009.1"/>
    <property type="molecule type" value="Genomic_DNA"/>
</dbReference>
<keyword evidence="3" id="KW-1185">Reference proteome</keyword>
<evidence type="ECO:0000313" key="2">
    <source>
        <dbReference type="EMBL" id="WDE01009.1"/>
    </source>
</evidence>
<keyword evidence="1" id="KW-1133">Transmembrane helix</keyword>
<reference evidence="2 3" key="2">
    <citation type="journal article" date="2022" name="Mar. Drugs">
        <title>Bioassay-Guided Fractionation Leads to the Detection of Cholic Acid Generated by the Rare Thalassomonas sp.</title>
        <authorList>
            <person name="Pheiffer F."/>
            <person name="Schneider Y.K."/>
            <person name="Hansen E.H."/>
            <person name="Andersen J.H."/>
            <person name="Isaksson J."/>
            <person name="Busche T."/>
            <person name="R C."/>
            <person name="Kalinowski J."/>
            <person name="Zyl L.V."/>
            <person name="Trindade M."/>
        </authorList>
    </citation>
    <scope>NUCLEOTIDE SEQUENCE [LARGE SCALE GENOMIC DNA]</scope>
    <source>
        <strain evidence="2 3">A5K-106</strain>
    </source>
</reference>
<keyword evidence="1" id="KW-0472">Membrane</keyword>
<sequence length="188" mass="21393">MTEASSGVPATAIAAIIAALLTATLTFLGVYLTNRGNNKRLKEQLDHEKNLNAQKIRIEKLEELYLLAEGWVTSLASYYLPYTSVMQGKISYDEALTVAIEDGKNNAVDFKKLQMLVDLHFPEIQENFTQLLECRQEVNDIMFSHKKDYMRGATNGEKYLLPFVQFQQKLEQEAQNFKLAIIQLNKAI</sequence>
<feature type="transmembrane region" description="Helical" evidence="1">
    <location>
        <begin position="12"/>
        <end position="32"/>
    </location>
</feature>
<dbReference type="AlphaFoldDB" id="A0AAE9YVB9"/>
<accession>A0AAE9YVB9</accession>
<dbReference type="Proteomes" id="UP000032568">
    <property type="component" value="Chromosome"/>
</dbReference>
<dbReference type="KEGG" id="tact:SG35_010455"/>
<gene>
    <name evidence="2" type="ORF">SG35_010455</name>
</gene>